<comment type="caution">
    <text evidence="2">The sequence shown here is derived from an EMBL/GenBank/DDBJ whole genome shotgun (WGS) entry which is preliminary data.</text>
</comment>
<dbReference type="EMBL" id="JBHRVA010000002">
    <property type="protein sequence ID" value="MFC3302536.1"/>
    <property type="molecule type" value="Genomic_DNA"/>
</dbReference>
<keyword evidence="3" id="KW-1185">Reference proteome</keyword>
<accession>A0ABV7MAS4</accession>
<dbReference type="InterPro" id="IPR011008">
    <property type="entry name" value="Dimeric_a/b-barrel"/>
</dbReference>
<dbReference type="Gene3D" id="3.30.70.100">
    <property type="match status" value="1"/>
</dbReference>
<organism evidence="2 3">
    <name type="scientific">Parvularcula lutaonensis</name>
    <dbReference type="NCBI Taxonomy" id="491923"/>
    <lineage>
        <taxon>Bacteria</taxon>
        <taxon>Pseudomonadati</taxon>
        <taxon>Pseudomonadota</taxon>
        <taxon>Alphaproteobacteria</taxon>
        <taxon>Parvularculales</taxon>
        <taxon>Parvularculaceae</taxon>
        <taxon>Parvularcula</taxon>
    </lineage>
</organism>
<dbReference type="InterPro" id="IPR010753">
    <property type="entry name" value="DUF1330"/>
</dbReference>
<name>A0ABV7MAS4_9PROT</name>
<evidence type="ECO:0000313" key="3">
    <source>
        <dbReference type="Proteomes" id="UP001595607"/>
    </source>
</evidence>
<dbReference type="Proteomes" id="UP001595607">
    <property type="component" value="Unassembled WGS sequence"/>
</dbReference>
<dbReference type="Pfam" id="PF07045">
    <property type="entry name" value="DUF1330"/>
    <property type="match status" value="1"/>
</dbReference>
<gene>
    <name evidence="2" type="ORF">ACFONP_07305</name>
</gene>
<reference evidence="3" key="1">
    <citation type="journal article" date="2019" name="Int. J. Syst. Evol. Microbiol.">
        <title>The Global Catalogue of Microorganisms (GCM) 10K type strain sequencing project: providing services to taxonomists for standard genome sequencing and annotation.</title>
        <authorList>
            <consortium name="The Broad Institute Genomics Platform"/>
            <consortium name="The Broad Institute Genome Sequencing Center for Infectious Disease"/>
            <person name="Wu L."/>
            <person name="Ma J."/>
        </authorList>
    </citation>
    <scope>NUCLEOTIDE SEQUENCE [LARGE SCALE GENOMIC DNA]</scope>
    <source>
        <strain evidence="3">KCTC 22245</strain>
    </source>
</reference>
<proteinExistence type="predicted"/>
<dbReference type="PANTHER" id="PTHR41521:SF4">
    <property type="entry name" value="BLR0684 PROTEIN"/>
    <property type="match status" value="1"/>
</dbReference>
<evidence type="ECO:0000259" key="1">
    <source>
        <dbReference type="Pfam" id="PF07045"/>
    </source>
</evidence>
<dbReference type="PANTHER" id="PTHR41521">
    <property type="match status" value="1"/>
</dbReference>
<dbReference type="SUPFAM" id="SSF54909">
    <property type="entry name" value="Dimeric alpha+beta barrel"/>
    <property type="match status" value="1"/>
</dbReference>
<sequence length="98" mass="10969">MAAYMIVFAAVHDRERFFRNYAKPTAELIENYGGEYVLRAPGVESLEGGLFDGASAVISRWPDKAAIMKFWNSPEYEALKSARQPLCDAHVMVVEEPA</sequence>
<feature type="domain" description="DUF1330" evidence="1">
    <location>
        <begin position="3"/>
        <end position="96"/>
    </location>
</feature>
<protein>
    <submittedName>
        <fullName evidence="2">DUF1330 domain-containing protein</fullName>
    </submittedName>
</protein>
<dbReference type="RefSeq" id="WP_189570874.1">
    <property type="nucleotide sequence ID" value="NZ_BMXU01000001.1"/>
</dbReference>
<evidence type="ECO:0000313" key="2">
    <source>
        <dbReference type="EMBL" id="MFC3302536.1"/>
    </source>
</evidence>